<organism evidence="2 3">
    <name type="scientific">Dictyostelium firmibasis</name>
    <dbReference type="NCBI Taxonomy" id="79012"/>
    <lineage>
        <taxon>Eukaryota</taxon>
        <taxon>Amoebozoa</taxon>
        <taxon>Evosea</taxon>
        <taxon>Eumycetozoa</taxon>
        <taxon>Dictyostelia</taxon>
        <taxon>Dictyosteliales</taxon>
        <taxon>Dictyosteliaceae</taxon>
        <taxon>Dictyostelium</taxon>
    </lineage>
</organism>
<evidence type="ECO:0000313" key="3">
    <source>
        <dbReference type="Proteomes" id="UP001344447"/>
    </source>
</evidence>
<dbReference type="Proteomes" id="UP001344447">
    <property type="component" value="Unassembled WGS sequence"/>
</dbReference>
<feature type="coiled-coil region" evidence="1">
    <location>
        <begin position="128"/>
        <end position="197"/>
    </location>
</feature>
<feature type="coiled-coil region" evidence="1">
    <location>
        <begin position="73"/>
        <end position="100"/>
    </location>
</feature>
<dbReference type="AlphaFoldDB" id="A0AAN7Z119"/>
<evidence type="ECO:0000256" key="1">
    <source>
        <dbReference type="SAM" id="Coils"/>
    </source>
</evidence>
<name>A0AAN7Z119_9MYCE</name>
<keyword evidence="1" id="KW-0175">Coiled coil</keyword>
<evidence type="ECO:0000313" key="2">
    <source>
        <dbReference type="EMBL" id="KAK5580250.1"/>
    </source>
</evidence>
<comment type="caution">
    <text evidence="2">The sequence shown here is derived from an EMBL/GenBank/DDBJ whole genome shotgun (WGS) entry which is preliminary data.</text>
</comment>
<protein>
    <submittedName>
        <fullName evidence="2">Uncharacterized protein</fullName>
    </submittedName>
</protein>
<dbReference type="EMBL" id="JAVFKY010000002">
    <property type="protein sequence ID" value="KAK5580250.1"/>
    <property type="molecule type" value="Genomic_DNA"/>
</dbReference>
<sequence length="256" mass="29260">MDDAEKEKLLMKLNKINGVIDEKIIFVTGEIENQNKLIEDNKIQLQNTTLDIVKNETDSNEMKKQSGIISVQLAGIENQINELSKQIRENEYEIQSLKDKIEDQRPDPKAWISGTVFTNPAVAFREISKLLNNNIQECKNKISRLSNEVNTEISKKNSHITKKNECDSTIHQIDVKLQRLQIQRADLENKLKDLGIQKTNNENFKLELQSSNSQCKLIIESVKQGKELLDIGINLVIEIEEKIKTLFSSKGLALSF</sequence>
<accession>A0AAN7Z119</accession>
<proteinExistence type="predicted"/>
<gene>
    <name evidence="2" type="ORF">RB653_000265</name>
</gene>
<reference evidence="2 3" key="1">
    <citation type="submission" date="2023-11" db="EMBL/GenBank/DDBJ databases">
        <title>Dfirmibasis_genome.</title>
        <authorList>
            <person name="Edelbroek B."/>
            <person name="Kjellin J."/>
            <person name="Jerlstrom-Hultqvist J."/>
            <person name="Soderbom F."/>
        </authorList>
    </citation>
    <scope>NUCLEOTIDE SEQUENCE [LARGE SCALE GENOMIC DNA]</scope>
    <source>
        <strain evidence="2 3">TNS-C-14</strain>
    </source>
</reference>
<keyword evidence="3" id="KW-1185">Reference proteome</keyword>